<feature type="region of interest" description="Disordered" evidence="1">
    <location>
        <begin position="1"/>
        <end position="42"/>
    </location>
</feature>
<evidence type="ECO:0000313" key="4">
    <source>
        <dbReference type="Proteomes" id="UP000322814"/>
    </source>
</evidence>
<evidence type="ECO:0000313" key="3">
    <source>
        <dbReference type="EMBL" id="TXJ37548.1"/>
    </source>
</evidence>
<reference evidence="3 4" key="1">
    <citation type="journal article" date="1992" name="Lakartidningen">
        <title>[Penicillin V and not amoxicillin is the first choice preparation in acute otitis].</title>
        <authorList>
            <person name="Kamme C."/>
            <person name="Lundgren K."/>
            <person name="Prellner K."/>
        </authorList>
    </citation>
    <scope>NUCLEOTIDE SEQUENCE [LARGE SCALE GENOMIC DNA]</scope>
    <source>
        <strain evidence="3 4">PC4580III</strain>
    </source>
</reference>
<accession>A0A5C8EJD2</accession>
<dbReference type="Proteomes" id="UP000322814">
    <property type="component" value="Unassembled WGS sequence"/>
</dbReference>
<organism evidence="3 4">
    <name type="scientific">Brachyspira aalborgi</name>
    <dbReference type="NCBI Taxonomy" id="29522"/>
    <lineage>
        <taxon>Bacteria</taxon>
        <taxon>Pseudomonadati</taxon>
        <taxon>Spirochaetota</taxon>
        <taxon>Spirochaetia</taxon>
        <taxon>Brachyspirales</taxon>
        <taxon>Brachyspiraceae</taxon>
        <taxon>Brachyspira</taxon>
    </lineage>
</organism>
<comment type="caution">
    <text evidence="3">The sequence shown here is derived from an EMBL/GenBank/DDBJ whole genome shotgun (WGS) entry which is preliminary data.</text>
</comment>
<gene>
    <name evidence="3" type="ORF">EPJ78_02185</name>
</gene>
<feature type="compositionally biased region" description="Basic and acidic residues" evidence="1">
    <location>
        <begin position="12"/>
        <end position="35"/>
    </location>
</feature>
<sequence length="119" mass="14219">MYSNIFSSEIRQQNRTEQNRTEQNRTEQNRTEQNRTEQNPYRASFGRRTELLQNLFYCKRKSCKVYFSRLIGLLLIIRNKILSLIILKFFMQFSKFLNAHPSGHKARGGCVFVLIKYGF</sequence>
<evidence type="ECO:0000256" key="1">
    <source>
        <dbReference type="SAM" id="MobiDB-lite"/>
    </source>
</evidence>
<proteinExistence type="predicted"/>
<keyword evidence="2" id="KW-1133">Transmembrane helix</keyword>
<feature type="transmembrane region" description="Helical" evidence="2">
    <location>
        <begin position="70"/>
        <end position="91"/>
    </location>
</feature>
<keyword evidence="2" id="KW-0472">Membrane</keyword>
<keyword evidence="2" id="KW-0812">Transmembrane</keyword>
<name>A0A5C8EJD2_9SPIR</name>
<protein>
    <submittedName>
        <fullName evidence="3">Uncharacterized protein</fullName>
    </submittedName>
</protein>
<dbReference type="AlphaFoldDB" id="A0A5C8EJD2"/>
<evidence type="ECO:0000256" key="2">
    <source>
        <dbReference type="SAM" id="Phobius"/>
    </source>
</evidence>
<feature type="compositionally biased region" description="Polar residues" evidence="1">
    <location>
        <begin position="1"/>
        <end position="11"/>
    </location>
</feature>
<dbReference type="EMBL" id="SAYB01000003">
    <property type="protein sequence ID" value="TXJ37548.1"/>
    <property type="molecule type" value="Genomic_DNA"/>
</dbReference>